<dbReference type="AlphaFoldDB" id="A0A0E9QLT1"/>
<dbReference type="EMBL" id="GBXM01091312">
    <property type="protein sequence ID" value="JAH17265.1"/>
    <property type="molecule type" value="Transcribed_RNA"/>
</dbReference>
<accession>A0A0E9QLT1</accession>
<protein>
    <submittedName>
        <fullName evidence="1">Uncharacterized protein</fullName>
    </submittedName>
</protein>
<reference evidence="1" key="2">
    <citation type="journal article" date="2015" name="Fish Shellfish Immunol.">
        <title>Early steps in the European eel (Anguilla anguilla)-Vibrio vulnificus interaction in the gills: Role of the RtxA13 toxin.</title>
        <authorList>
            <person name="Callol A."/>
            <person name="Pajuelo D."/>
            <person name="Ebbesson L."/>
            <person name="Teles M."/>
            <person name="MacKenzie S."/>
            <person name="Amaro C."/>
        </authorList>
    </citation>
    <scope>NUCLEOTIDE SEQUENCE</scope>
</reference>
<name>A0A0E9QLT1_ANGAN</name>
<sequence>MGDNGKATLNVLGSFGSIMSHHNIFNVPWHIFYKSLEIYWRDGTPFFQKLFPHLVFLMMVVESANTSIQNLP</sequence>
<evidence type="ECO:0000313" key="1">
    <source>
        <dbReference type="EMBL" id="JAH17265.1"/>
    </source>
</evidence>
<reference evidence="1" key="1">
    <citation type="submission" date="2014-11" db="EMBL/GenBank/DDBJ databases">
        <authorList>
            <person name="Amaro Gonzalez C."/>
        </authorList>
    </citation>
    <scope>NUCLEOTIDE SEQUENCE</scope>
</reference>
<organism evidence="1">
    <name type="scientific">Anguilla anguilla</name>
    <name type="common">European freshwater eel</name>
    <name type="synonym">Muraena anguilla</name>
    <dbReference type="NCBI Taxonomy" id="7936"/>
    <lineage>
        <taxon>Eukaryota</taxon>
        <taxon>Metazoa</taxon>
        <taxon>Chordata</taxon>
        <taxon>Craniata</taxon>
        <taxon>Vertebrata</taxon>
        <taxon>Euteleostomi</taxon>
        <taxon>Actinopterygii</taxon>
        <taxon>Neopterygii</taxon>
        <taxon>Teleostei</taxon>
        <taxon>Anguilliformes</taxon>
        <taxon>Anguillidae</taxon>
        <taxon>Anguilla</taxon>
    </lineage>
</organism>
<proteinExistence type="predicted"/>